<proteinExistence type="predicted"/>
<dbReference type="KEGG" id="hdf:AArcSl_1655"/>
<keyword evidence="1" id="KW-0472">Membrane</keyword>
<evidence type="ECO:0008006" key="4">
    <source>
        <dbReference type="Google" id="ProtNLM"/>
    </source>
</evidence>
<name>A0A343TJL2_9EURY</name>
<evidence type="ECO:0000256" key="1">
    <source>
        <dbReference type="SAM" id="Phobius"/>
    </source>
</evidence>
<dbReference type="AlphaFoldDB" id="A0A343TJL2"/>
<accession>A0A343TJL2</accession>
<evidence type="ECO:0000313" key="2">
    <source>
        <dbReference type="EMBL" id="AUX09284.1"/>
    </source>
</evidence>
<keyword evidence="3" id="KW-1185">Reference proteome</keyword>
<dbReference type="Proteomes" id="UP000263012">
    <property type="component" value="Chromosome"/>
</dbReference>
<keyword evidence="1" id="KW-0812">Transmembrane</keyword>
<evidence type="ECO:0000313" key="3">
    <source>
        <dbReference type="Proteomes" id="UP000263012"/>
    </source>
</evidence>
<dbReference type="GeneID" id="37878009"/>
<dbReference type="RefSeq" id="WP_119817624.1">
    <property type="nucleotide sequence ID" value="NZ_CP025066.1"/>
</dbReference>
<reference evidence="3" key="1">
    <citation type="submission" date="2017-11" db="EMBL/GenBank/DDBJ databases">
        <title>Phenotypic and genomic properties of facultatively anaerobic sulfur-reducing natronoarchaea from hypersaline soda lakes.</title>
        <authorList>
            <person name="Sorokin D.Y."/>
            <person name="Kublanov I.V."/>
            <person name="Roman P."/>
            <person name="Sinninghe Damste J.S."/>
            <person name="Golyshin P.N."/>
            <person name="Rojo D."/>
            <person name="Ciordia S."/>
            <person name="Mena M.D.C."/>
            <person name="Ferrer M."/>
            <person name="Messina E."/>
            <person name="Smedile F."/>
            <person name="La Spada G."/>
            <person name="La Cono V."/>
            <person name="Yakimov M.M."/>
        </authorList>
    </citation>
    <scope>NUCLEOTIDE SEQUENCE [LARGE SCALE GENOMIC DNA]</scope>
    <source>
        <strain evidence="3">AArc-Sl</strain>
    </source>
</reference>
<organism evidence="2 3">
    <name type="scientific">Halalkaliarchaeum desulfuricum</name>
    <dbReference type="NCBI Taxonomy" id="2055893"/>
    <lineage>
        <taxon>Archaea</taxon>
        <taxon>Methanobacteriati</taxon>
        <taxon>Methanobacteriota</taxon>
        <taxon>Stenosarchaea group</taxon>
        <taxon>Halobacteria</taxon>
        <taxon>Halobacteriales</taxon>
        <taxon>Haloferacaceae</taxon>
        <taxon>Halalkaliarchaeum</taxon>
    </lineage>
</organism>
<feature type="transmembrane region" description="Helical" evidence="1">
    <location>
        <begin position="45"/>
        <end position="77"/>
    </location>
</feature>
<keyword evidence="1" id="KW-1133">Transmembrane helix</keyword>
<dbReference type="EMBL" id="CP025066">
    <property type="protein sequence ID" value="AUX09284.1"/>
    <property type="molecule type" value="Genomic_DNA"/>
</dbReference>
<gene>
    <name evidence="2" type="ORF">AArcSl_1655</name>
</gene>
<sequence length="86" mass="9843">MLYELVLAGFAIVLTWLWVRKNPETAERTYGWLERSRKVTGSIIVILLAFTFLQSGVVLLQVVAIVMLILGALYFFVERPDQRVIS</sequence>
<protein>
    <recommendedName>
        <fullName evidence="4">YtpI-like protein</fullName>
    </recommendedName>
</protein>